<dbReference type="Proteomes" id="UP000219068">
    <property type="component" value="Unassembled WGS sequence"/>
</dbReference>
<evidence type="ECO:0000313" key="1">
    <source>
        <dbReference type="EMBL" id="SOC27088.1"/>
    </source>
</evidence>
<protein>
    <submittedName>
        <fullName evidence="1">Uncharacterized protein</fullName>
    </submittedName>
</protein>
<evidence type="ECO:0000313" key="2">
    <source>
        <dbReference type="Proteomes" id="UP000219068"/>
    </source>
</evidence>
<dbReference type="AlphaFoldDB" id="A0A285TXQ9"/>
<name>A0A285TXQ9_9PROT</name>
<gene>
    <name evidence="1" type="ORF">SAMN05428964_105274</name>
</gene>
<sequence>MEARLVYGVNLVDIDVESIIRAAKLGRSRKDAQVDTCSAFAAALYDVLMRNGVEAQVITASATWAHGAQSWAHSLVKVGSKYYDSLGEFSEEIWRKRNRIHATVESDVRYSAEPREDCFDEEHSDFHASYYKALESSISLNPDHHGMAL</sequence>
<accession>A0A285TXQ9</accession>
<dbReference type="EMBL" id="OBMM01000005">
    <property type="protein sequence ID" value="SOC27088.1"/>
    <property type="molecule type" value="Genomic_DNA"/>
</dbReference>
<organism evidence="1 2">
    <name type="scientific">Thalassospira xiamenensis</name>
    <dbReference type="NCBI Taxonomy" id="220697"/>
    <lineage>
        <taxon>Bacteria</taxon>
        <taxon>Pseudomonadati</taxon>
        <taxon>Pseudomonadota</taxon>
        <taxon>Alphaproteobacteria</taxon>
        <taxon>Rhodospirillales</taxon>
        <taxon>Thalassospiraceae</taxon>
        <taxon>Thalassospira</taxon>
    </lineage>
</organism>
<proteinExistence type="predicted"/>
<reference evidence="1 2" key="1">
    <citation type="submission" date="2017-08" db="EMBL/GenBank/DDBJ databases">
        <authorList>
            <person name="de Groot N.N."/>
        </authorList>
    </citation>
    <scope>NUCLEOTIDE SEQUENCE [LARGE SCALE GENOMIC DNA]</scope>
    <source>
        <strain evidence="1 2">USBA 78</strain>
    </source>
</reference>